<feature type="domain" description="Abscisic acid G-protein coupled receptor-like" evidence="6">
    <location>
        <begin position="340"/>
        <end position="445"/>
    </location>
</feature>
<dbReference type="InterPro" id="IPR022535">
    <property type="entry name" value="Golgi_pH-regulator_cons_dom"/>
</dbReference>
<evidence type="ECO:0000256" key="1">
    <source>
        <dbReference type="ARBA" id="ARBA00004141"/>
    </source>
</evidence>
<accession>A0A9P5TE84</accession>
<proteinExistence type="predicted"/>
<dbReference type="OrthoDB" id="264392at2759"/>
<keyword evidence="4 5" id="KW-0472">Membrane</keyword>
<feature type="domain" description="Golgi pH regulator conserved" evidence="7">
    <location>
        <begin position="208"/>
        <end position="276"/>
    </location>
</feature>
<dbReference type="InterPro" id="IPR015672">
    <property type="entry name" value="GPHR/GTG"/>
</dbReference>
<evidence type="ECO:0000256" key="2">
    <source>
        <dbReference type="ARBA" id="ARBA00022692"/>
    </source>
</evidence>
<dbReference type="Pfam" id="PF12430">
    <property type="entry name" value="ABA_GPCR"/>
    <property type="match status" value="1"/>
</dbReference>
<reference evidence="8" key="1">
    <citation type="submission" date="2019-10" db="EMBL/GenBank/DDBJ databases">
        <authorList>
            <consortium name="DOE Joint Genome Institute"/>
            <person name="Kuo A."/>
            <person name="Miyauchi S."/>
            <person name="Kiss E."/>
            <person name="Drula E."/>
            <person name="Kohler A."/>
            <person name="Sanchez-Garcia M."/>
            <person name="Andreopoulos B."/>
            <person name="Barry K.W."/>
            <person name="Bonito G."/>
            <person name="Buee M."/>
            <person name="Carver A."/>
            <person name="Chen C."/>
            <person name="Cichocki N."/>
            <person name="Clum A."/>
            <person name="Culley D."/>
            <person name="Crous P.W."/>
            <person name="Fauchery L."/>
            <person name="Girlanda M."/>
            <person name="Hayes R."/>
            <person name="Keri Z."/>
            <person name="LaButti K."/>
            <person name="Lipzen A."/>
            <person name="Lombard V."/>
            <person name="Magnuson J."/>
            <person name="Maillard F."/>
            <person name="Morin E."/>
            <person name="Murat C."/>
            <person name="Nolan M."/>
            <person name="Ohm R."/>
            <person name="Pangilinan J."/>
            <person name="Pereira M."/>
            <person name="Perotto S."/>
            <person name="Peter M."/>
            <person name="Riley R."/>
            <person name="Sitrit Y."/>
            <person name="Stielow B."/>
            <person name="Szollosi G."/>
            <person name="Zifcakova L."/>
            <person name="Stursova M."/>
            <person name="Spatafora J.W."/>
            <person name="Tedersoo L."/>
            <person name="Vaario L.-M."/>
            <person name="Yamada A."/>
            <person name="Yan M."/>
            <person name="Wang P."/>
            <person name="Xu J."/>
            <person name="Bruns T."/>
            <person name="Baldrian P."/>
            <person name="Vilgalys R."/>
            <person name="Henrissat B."/>
            <person name="Grigoriev I.V."/>
            <person name="Hibbett D."/>
            <person name="Nagy L.G."/>
            <person name="Martin F.M."/>
        </authorList>
    </citation>
    <scope>NUCLEOTIDE SEQUENCE</scope>
    <source>
        <strain evidence="8">Prilba</strain>
    </source>
</reference>
<organism evidence="8 9">
    <name type="scientific">Russula ochroleuca</name>
    <dbReference type="NCBI Taxonomy" id="152965"/>
    <lineage>
        <taxon>Eukaryota</taxon>
        <taxon>Fungi</taxon>
        <taxon>Dikarya</taxon>
        <taxon>Basidiomycota</taxon>
        <taxon>Agaricomycotina</taxon>
        <taxon>Agaricomycetes</taxon>
        <taxon>Russulales</taxon>
        <taxon>Russulaceae</taxon>
        <taxon>Russula</taxon>
    </lineage>
</organism>
<dbReference type="PANTHER" id="PTHR15948">
    <property type="entry name" value="G-PROTEIN COUPLED RECEPTOR 89-RELATED"/>
    <property type="match status" value="1"/>
</dbReference>
<gene>
    <name evidence="8" type="ORF">DFH94DRAFT_621569</name>
</gene>
<keyword evidence="3 5" id="KW-1133">Transmembrane helix</keyword>
<feature type="transmembrane region" description="Helical" evidence="5">
    <location>
        <begin position="216"/>
        <end position="240"/>
    </location>
</feature>
<comment type="caution">
    <text evidence="8">The sequence shown here is derived from an EMBL/GenBank/DDBJ whole genome shotgun (WGS) entry which is preliminary data.</text>
</comment>
<keyword evidence="2 5" id="KW-0812">Transmembrane</keyword>
<evidence type="ECO:0000313" key="8">
    <source>
        <dbReference type="EMBL" id="KAF8486877.1"/>
    </source>
</evidence>
<keyword evidence="9" id="KW-1185">Reference proteome</keyword>
<evidence type="ECO:0000256" key="3">
    <source>
        <dbReference type="ARBA" id="ARBA00022989"/>
    </source>
</evidence>
<sequence length="509" mass="55929">MTYPCSRPCRLSLAQLYSSSSGILRAVDERTHLITFSRLALFVTCRNFIDKSLYHELKQISQSPSAEILVELETLPSPSATPRPGRRLTNDTSHSLLSKTLFSLCFSESCTLFLLLMCQALDALDTSTRLLNWQISLYAVLLNIIILIPSSLCLVSTTSLNSSLRIPASATLGHRRVLAVLVPLFVYFLLLSYVPLPVDLIPSGKSDTFTQVTVRYSVLGTFILGCLSGFGSVTAAWGYFPLSCGKNRHIPTRAELDQIEQRLTRVRADIVDRKNDLTSLKAREASQSESSWLTRVVPNFRGDDELSNTAAELSALISLENNMASNLGFLQQRYAESTFDRTWQGRLFVLMRHVTGFYCIFRALISLSNILLPVPHPTTPTESRPSPDLLASALLLLIPHASPATEMNVTYATRQVNLVLVGAVIIGSIRRVLHGAARALRATPAGIYLLSTLIQLRTSFPPAADGAGAGLFATLPAYETFGLVFDWSFLASAASAVTIEWVRGRAEEL</sequence>
<dbReference type="AlphaFoldDB" id="A0A9P5TE84"/>
<dbReference type="EMBL" id="WHVB01000001">
    <property type="protein sequence ID" value="KAF8486877.1"/>
    <property type="molecule type" value="Genomic_DNA"/>
</dbReference>
<evidence type="ECO:0000256" key="5">
    <source>
        <dbReference type="SAM" id="Phobius"/>
    </source>
</evidence>
<feature type="transmembrane region" description="Helical" evidence="5">
    <location>
        <begin position="135"/>
        <end position="156"/>
    </location>
</feature>
<protein>
    <submittedName>
        <fullName evidence="8">Abscisic acid G-protein coupled receptor-domain-containing protein</fullName>
    </submittedName>
</protein>
<dbReference type="Pfam" id="PF12537">
    <property type="entry name" value="GPHR_N"/>
    <property type="match status" value="1"/>
</dbReference>
<dbReference type="InterPro" id="IPR025969">
    <property type="entry name" value="ABA_GPCR_dom"/>
</dbReference>
<dbReference type="PANTHER" id="PTHR15948:SF0">
    <property type="entry name" value="GOLGI PH REGULATOR A-RELATED"/>
    <property type="match status" value="1"/>
</dbReference>
<feature type="transmembrane region" description="Helical" evidence="5">
    <location>
        <begin position="96"/>
        <end position="115"/>
    </location>
</feature>
<evidence type="ECO:0000259" key="7">
    <source>
        <dbReference type="Pfam" id="PF12537"/>
    </source>
</evidence>
<feature type="transmembrane region" description="Helical" evidence="5">
    <location>
        <begin position="177"/>
        <end position="196"/>
    </location>
</feature>
<evidence type="ECO:0000256" key="4">
    <source>
        <dbReference type="ARBA" id="ARBA00023136"/>
    </source>
</evidence>
<name>A0A9P5TE84_9AGAM</name>
<comment type="subcellular location">
    <subcellularLocation>
        <location evidence="1">Membrane</location>
        <topology evidence="1">Multi-pass membrane protein</topology>
    </subcellularLocation>
</comment>
<evidence type="ECO:0000259" key="6">
    <source>
        <dbReference type="Pfam" id="PF12430"/>
    </source>
</evidence>
<dbReference type="GO" id="GO:0016020">
    <property type="term" value="C:membrane"/>
    <property type="evidence" value="ECO:0007669"/>
    <property type="project" value="UniProtKB-SubCell"/>
</dbReference>
<reference evidence="8" key="2">
    <citation type="journal article" date="2020" name="Nat. Commun.">
        <title>Large-scale genome sequencing of mycorrhizal fungi provides insights into the early evolution of symbiotic traits.</title>
        <authorList>
            <person name="Miyauchi S."/>
            <person name="Kiss E."/>
            <person name="Kuo A."/>
            <person name="Drula E."/>
            <person name="Kohler A."/>
            <person name="Sanchez-Garcia M."/>
            <person name="Morin E."/>
            <person name="Andreopoulos B."/>
            <person name="Barry K.W."/>
            <person name="Bonito G."/>
            <person name="Buee M."/>
            <person name="Carver A."/>
            <person name="Chen C."/>
            <person name="Cichocki N."/>
            <person name="Clum A."/>
            <person name="Culley D."/>
            <person name="Crous P.W."/>
            <person name="Fauchery L."/>
            <person name="Girlanda M."/>
            <person name="Hayes R.D."/>
            <person name="Keri Z."/>
            <person name="LaButti K."/>
            <person name="Lipzen A."/>
            <person name="Lombard V."/>
            <person name="Magnuson J."/>
            <person name="Maillard F."/>
            <person name="Murat C."/>
            <person name="Nolan M."/>
            <person name="Ohm R.A."/>
            <person name="Pangilinan J."/>
            <person name="Pereira M.F."/>
            <person name="Perotto S."/>
            <person name="Peter M."/>
            <person name="Pfister S."/>
            <person name="Riley R."/>
            <person name="Sitrit Y."/>
            <person name="Stielow J.B."/>
            <person name="Szollosi G."/>
            <person name="Zifcakova L."/>
            <person name="Stursova M."/>
            <person name="Spatafora J.W."/>
            <person name="Tedersoo L."/>
            <person name="Vaario L.M."/>
            <person name="Yamada A."/>
            <person name="Yan M."/>
            <person name="Wang P."/>
            <person name="Xu J."/>
            <person name="Bruns T."/>
            <person name="Baldrian P."/>
            <person name="Vilgalys R."/>
            <person name="Dunand C."/>
            <person name="Henrissat B."/>
            <person name="Grigoriev I.V."/>
            <person name="Hibbett D."/>
            <person name="Nagy L.G."/>
            <person name="Martin F.M."/>
        </authorList>
    </citation>
    <scope>NUCLEOTIDE SEQUENCE</scope>
    <source>
        <strain evidence="8">Prilba</strain>
    </source>
</reference>
<evidence type="ECO:0000313" key="9">
    <source>
        <dbReference type="Proteomes" id="UP000759537"/>
    </source>
</evidence>
<dbReference type="Proteomes" id="UP000759537">
    <property type="component" value="Unassembled WGS sequence"/>
</dbReference>
<keyword evidence="8" id="KW-0675">Receptor</keyword>